<accession>A0A0G2F0V9</accession>
<comment type="caution">
    <text evidence="2">The sequence shown here is derived from an EMBL/GenBank/DDBJ whole genome shotgun (WGS) entry which is preliminary data.</text>
</comment>
<dbReference type="Proteomes" id="UP000053317">
    <property type="component" value="Unassembled WGS sequence"/>
</dbReference>
<evidence type="ECO:0000256" key="1">
    <source>
        <dbReference type="SAM" id="MobiDB-lite"/>
    </source>
</evidence>
<evidence type="ECO:0000313" key="3">
    <source>
        <dbReference type="Proteomes" id="UP000053317"/>
    </source>
</evidence>
<reference evidence="2 3" key="2">
    <citation type="submission" date="2015-05" db="EMBL/GenBank/DDBJ databases">
        <authorList>
            <person name="Morales-Cruz A."/>
            <person name="Amrine K.C."/>
            <person name="Cantu D."/>
        </authorList>
    </citation>
    <scope>NUCLEOTIDE SEQUENCE [LARGE SCALE GENOMIC DNA]</scope>
    <source>
        <strain evidence="2">UCRPC4</strain>
    </source>
</reference>
<gene>
    <name evidence="2" type="ORF">UCRPC4_g00621</name>
</gene>
<evidence type="ECO:0000313" key="2">
    <source>
        <dbReference type="EMBL" id="KKY28452.1"/>
    </source>
</evidence>
<feature type="region of interest" description="Disordered" evidence="1">
    <location>
        <begin position="305"/>
        <end position="329"/>
    </location>
</feature>
<dbReference type="EMBL" id="LCWF01000013">
    <property type="protein sequence ID" value="KKY28452.1"/>
    <property type="molecule type" value="Genomic_DNA"/>
</dbReference>
<protein>
    <submittedName>
        <fullName evidence="2">Uncharacterized protein</fullName>
    </submittedName>
</protein>
<name>A0A0G2F0V9_PHACM</name>
<feature type="region of interest" description="Disordered" evidence="1">
    <location>
        <begin position="147"/>
        <end position="204"/>
    </location>
</feature>
<proteinExistence type="predicted"/>
<dbReference type="AlphaFoldDB" id="A0A0G2F0V9"/>
<organism evidence="2 3">
    <name type="scientific">Phaeomoniella chlamydospora</name>
    <name type="common">Phaeoacremonium chlamydosporum</name>
    <dbReference type="NCBI Taxonomy" id="158046"/>
    <lineage>
        <taxon>Eukaryota</taxon>
        <taxon>Fungi</taxon>
        <taxon>Dikarya</taxon>
        <taxon>Ascomycota</taxon>
        <taxon>Pezizomycotina</taxon>
        <taxon>Eurotiomycetes</taxon>
        <taxon>Chaetothyriomycetidae</taxon>
        <taxon>Phaeomoniellales</taxon>
        <taxon>Phaeomoniellaceae</taxon>
        <taxon>Phaeomoniella</taxon>
    </lineage>
</organism>
<reference evidence="2 3" key="1">
    <citation type="submission" date="2015-05" db="EMBL/GenBank/DDBJ databases">
        <title>Distinctive expansion of gene families associated with plant cell wall degradation and secondary metabolism in the genomes of grapevine trunk pathogens.</title>
        <authorList>
            <person name="Lawrence D.P."/>
            <person name="Travadon R."/>
            <person name="Rolshausen P.E."/>
            <person name="Baumgartner K."/>
        </authorList>
    </citation>
    <scope>NUCLEOTIDE SEQUENCE [LARGE SCALE GENOMIC DNA]</scope>
    <source>
        <strain evidence="2">UCRPC4</strain>
    </source>
</reference>
<dbReference type="OrthoDB" id="10671296at2759"/>
<keyword evidence="3" id="KW-1185">Reference proteome</keyword>
<feature type="compositionally biased region" description="Basic residues" evidence="1">
    <location>
        <begin position="168"/>
        <end position="178"/>
    </location>
</feature>
<feature type="compositionally biased region" description="Acidic residues" evidence="1">
    <location>
        <begin position="305"/>
        <end position="316"/>
    </location>
</feature>
<sequence length="364" mass="39983">MAPKDTPATSETQVKPGDGRWLFTALQYASAPACINIQEAGEMLMTNAHNVTSRICVIRKQYGINIAGTSKAGAAAFRRQNPRRTPVDIKDVKAKDIEWFTQVIPHINSPVVIQTNEVANALGTNPHNVTCKISELRKKYGLNITGTTQGGSVAGPSNARPAAQPSTPRKKAIRKRARSPTPMDVEESAEKPVKRAKMAAAARSPSPLYSEELDHWSNKQATPAPVVVATRQPNLDVGDGDFSEYERSPPEGYVVKHGRIVKRGRTMIPRILPKMDPEIKRQLGASYSPHYAYQTVESITDPESDFWLDSESDADENSPSGSAELHAFDQLDLSAKDRMRQVRPPFFHYSHATSSPLYPSLGSN</sequence>